<keyword evidence="5" id="KW-1185">Reference proteome</keyword>
<organism evidence="4 5">
    <name type="scientific">Rodentibacter rarus</name>
    <dbReference type="NCBI Taxonomy" id="1908260"/>
    <lineage>
        <taxon>Bacteria</taxon>
        <taxon>Pseudomonadati</taxon>
        <taxon>Pseudomonadota</taxon>
        <taxon>Gammaproteobacteria</taxon>
        <taxon>Pasteurellales</taxon>
        <taxon>Pasteurellaceae</taxon>
        <taxon>Rodentibacter</taxon>
    </lineage>
</organism>
<evidence type="ECO:0000259" key="3">
    <source>
        <dbReference type="Pfam" id="PF13099"/>
    </source>
</evidence>
<reference evidence="4 5" key="1">
    <citation type="submission" date="2016-10" db="EMBL/GenBank/DDBJ databases">
        <title>Rodentibacter gen. nov. and new species.</title>
        <authorList>
            <person name="Christensen H."/>
        </authorList>
    </citation>
    <scope>NUCLEOTIDE SEQUENCE [LARGE SCALE GENOMIC DNA]</scope>
    <source>
        <strain evidence="4 5">CCUG17206</strain>
    </source>
</reference>
<dbReference type="AlphaFoldDB" id="A0A1V3IKH4"/>
<evidence type="ECO:0000313" key="4">
    <source>
        <dbReference type="EMBL" id="OOF42153.1"/>
    </source>
</evidence>
<proteinExistence type="inferred from homology"/>
<evidence type="ECO:0000259" key="2">
    <source>
        <dbReference type="Pfam" id="PF03981"/>
    </source>
</evidence>
<protein>
    <submittedName>
        <fullName evidence="4">Uncharacterized protein</fullName>
    </submittedName>
</protein>
<feature type="domain" description="Ubiquinol-cytochrome c chaperone" evidence="2">
    <location>
        <begin position="53"/>
        <end position="227"/>
    </location>
</feature>
<name>A0A1V3IKH4_9PAST</name>
<comment type="similarity">
    <text evidence="1">Belongs to the UPF0174 family.</text>
</comment>
<dbReference type="InterPro" id="IPR025217">
    <property type="entry name" value="DUF3944"/>
</dbReference>
<evidence type="ECO:0000313" key="5">
    <source>
        <dbReference type="Proteomes" id="UP000189433"/>
    </source>
</evidence>
<dbReference type="Pfam" id="PF13099">
    <property type="entry name" value="DUF3944"/>
    <property type="match status" value="1"/>
</dbReference>
<sequence length="250" mass="28388">MAYRYDPDLEFLGTLKSEEMDDLVYLLTHDKDGKIRYTESLTKDNNYKRYYPEHIKYWELIAEEIQLFGGNTFMNFIKGGKGVLYKEVLCDVCDKMKVKYKKSSSTKQIEQDLLMKILQVALEKMTPEELKKLSVEVGLENVEEFTPHIITGAFFAIFKVGGFTSYKVTLIVVNAVMKALVGRGLSFVGNIALVRYLAFITGPVGLALTSIATFVDIAGPAYRVTIPAVVQIAYLRSLSEFRDEIEKEEK</sequence>
<dbReference type="EMBL" id="MLHJ01000067">
    <property type="protein sequence ID" value="OOF42153.1"/>
    <property type="molecule type" value="Genomic_DNA"/>
</dbReference>
<dbReference type="STRING" id="1908260.BKK50_07470"/>
<feature type="domain" description="DUF3944" evidence="3">
    <location>
        <begin position="3"/>
        <end position="37"/>
    </location>
</feature>
<evidence type="ECO:0000256" key="1">
    <source>
        <dbReference type="ARBA" id="ARBA00006436"/>
    </source>
</evidence>
<comment type="caution">
    <text evidence="4">The sequence shown here is derived from an EMBL/GenBank/DDBJ whole genome shotgun (WGS) entry which is preliminary data.</text>
</comment>
<dbReference type="Proteomes" id="UP000189433">
    <property type="component" value="Unassembled WGS sequence"/>
</dbReference>
<dbReference type="OrthoDB" id="9128717at2"/>
<dbReference type="RefSeq" id="WP_077416868.1">
    <property type="nucleotide sequence ID" value="NZ_MLHI01000072.1"/>
</dbReference>
<gene>
    <name evidence="4" type="ORF">BKK50_07470</name>
</gene>
<accession>A0A1V3IKH4</accession>
<dbReference type="InterPro" id="IPR021150">
    <property type="entry name" value="Ubiq_cyt_c_chap"/>
</dbReference>
<dbReference type="Pfam" id="PF03981">
    <property type="entry name" value="Ubiq_cyt_C_chap"/>
    <property type="match status" value="1"/>
</dbReference>